<dbReference type="Proteomes" id="UP000076871">
    <property type="component" value="Unassembled WGS sequence"/>
</dbReference>
<gene>
    <name evidence="1" type="ORF">LAESUDRAFT_725705</name>
</gene>
<sequence>MATKTDEWKCVSGRLPCIRRCDQAHGSTLARASAGSINPCHAGLVFPVNRAFAYGTTYGSRSSRDGGAGPCGLSHIF</sequence>
<organism evidence="1 2">
    <name type="scientific">Laetiporus sulphureus 93-53</name>
    <dbReference type="NCBI Taxonomy" id="1314785"/>
    <lineage>
        <taxon>Eukaryota</taxon>
        <taxon>Fungi</taxon>
        <taxon>Dikarya</taxon>
        <taxon>Basidiomycota</taxon>
        <taxon>Agaricomycotina</taxon>
        <taxon>Agaricomycetes</taxon>
        <taxon>Polyporales</taxon>
        <taxon>Laetiporus</taxon>
    </lineage>
</organism>
<protein>
    <submittedName>
        <fullName evidence="1">Uncharacterized protein</fullName>
    </submittedName>
</protein>
<name>A0A165EAV7_9APHY</name>
<proteinExistence type="predicted"/>
<dbReference type="InParanoid" id="A0A165EAV7"/>
<dbReference type="GeneID" id="63825902"/>
<reference evidence="1 2" key="1">
    <citation type="journal article" date="2016" name="Mol. Biol. Evol.">
        <title>Comparative Genomics of Early-Diverging Mushroom-Forming Fungi Provides Insights into the Origins of Lignocellulose Decay Capabilities.</title>
        <authorList>
            <person name="Nagy L.G."/>
            <person name="Riley R."/>
            <person name="Tritt A."/>
            <person name="Adam C."/>
            <person name="Daum C."/>
            <person name="Floudas D."/>
            <person name="Sun H."/>
            <person name="Yadav J.S."/>
            <person name="Pangilinan J."/>
            <person name="Larsson K.H."/>
            <person name="Matsuura K."/>
            <person name="Barry K."/>
            <person name="Labutti K."/>
            <person name="Kuo R."/>
            <person name="Ohm R.A."/>
            <person name="Bhattacharya S.S."/>
            <person name="Shirouzu T."/>
            <person name="Yoshinaga Y."/>
            <person name="Martin F.M."/>
            <person name="Grigoriev I.V."/>
            <person name="Hibbett D.S."/>
        </authorList>
    </citation>
    <scope>NUCLEOTIDE SEQUENCE [LARGE SCALE GENOMIC DNA]</scope>
    <source>
        <strain evidence="1 2">93-53</strain>
    </source>
</reference>
<dbReference type="RefSeq" id="XP_040764359.1">
    <property type="nucleotide sequence ID" value="XM_040908873.1"/>
</dbReference>
<evidence type="ECO:0000313" key="2">
    <source>
        <dbReference type="Proteomes" id="UP000076871"/>
    </source>
</evidence>
<dbReference type="AlphaFoldDB" id="A0A165EAV7"/>
<keyword evidence="2" id="KW-1185">Reference proteome</keyword>
<evidence type="ECO:0000313" key="1">
    <source>
        <dbReference type="EMBL" id="KZT06619.1"/>
    </source>
</evidence>
<accession>A0A165EAV7</accession>
<dbReference type="EMBL" id="KV427623">
    <property type="protein sequence ID" value="KZT06619.1"/>
    <property type="molecule type" value="Genomic_DNA"/>
</dbReference>